<dbReference type="Pfam" id="PF01734">
    <property type="entry name" value="Patatin"/>
    <property type="match status" value="1"/>
</dbReference>
<proteinExistence type="predicted"/>
<organism evidence="7 8">
    <name type="scientific">Motilimonas pumila</name>
    <dbReference type="NCBI Taxonomy" id="2303987"/>
    <lineage>
        <taxon>Bacteria</taxon>
        <taxon>Pseudomonadati</taxon>
        <taxon>Pseudomonadota</taxon>
        <taxon>Gammaproteobacteria</taxon>
        <taxon>Alteromonadales</taxon>
        <taxon>Alteromonadales genera incertae sedis</taxon>
        <taxon>Motilimonas</taxon>
    </lineage>
</organism>
<dbReference type="InterPro" id="IPR016035">
    <property type="entry name" value="Acyl_Trfase/lysoPLipase"/>
</dbReference>
<feature type="domain" description="PNPLA" evidence="6">
    <location>
        <begin position="55"/>
        <end position="287"/>
    </location>
</feature>
<feature type="chain" id="PRO_5019083213" evidence="5">
    <location>
        <begin position="21"/>
        <end position="437"/>
    </location>
</feature>
<comment type="caution">
    <text evidence="7">The sequence shown here is derived from an EMBL/GenBank/DDBJ whole genome shotgun (WGS) entry which is preliminary data.</text>
</comment>
<dbReference type="Gene3D" id="3.40.1090.10">
    <property type="entry name" value="Cytosolic phospholipase A2 catalytic domain"/>
    <property type="match status" value="1"/>
</dbReference>
<name>A0A418YI49_9GAMM</name>
<feature type="active site" description="Proton acceptor" evidence="4">
    <location>
        <position position="274"/>
    </location>
</feature>
<keyword evidence="3 4" id="KW-0443">Lipid metabolism</keyword>
<feature type="active site" description="Nucleophile" evidence="4">
    <location>
        <position position="100"/>
    </location>
</feature>
<keyword evidence="1 4" id="KW-0378">Hydrolase</keyword>
<dbReference type="GO" id="GO:0016042">
    <property type="term" value="P:lipid catabolic process"/>
    <property type="evidence" value="ECO:0007669"/>
    <property type="project" value="UniProtKB-UniRule"/>
</dbReference>
<gene>
    <name evidence="7" type="ORF">D1Z90_04450</name>
</gene>
<dbReference type="GO" id="GO:0016787">
    <property type="term" value="F:hydrolase activity"/>
    <property type="evidence" value="ECO:0007669"/>
    <property type="project" value="UniProtKB-UniRule"/>
</dbReference>
<comment type="caution">
    <text evidence="4">Lacks conserved residue(s) required for the propagation of feature annotation.</text>
</comment>
<dbReference type="SUPFAM" id="SSF52151">
    <property type="entry name" value="FabD/lysophospholipase-like"/>
    <property type="match status" value="1"/>
</dbReference>
<accession>A0A418YI49</accession>
<keyword evidence="2 4" id="KW-0442">Lipid degradation</keyword>
<evidence type="ECO:0000256" key="3">
    <source>
        <dbReference type="ARBA" id="ARBA00023098"/>
    </source>
</evidence>
<dbReference type="PROSITE" id="PS51257">
    <property type="entry name" value="PROKAR_LIPOPROTEIN"/>
    <property type="match status" value="1"/>
</dbReference>
<evidence type="ECO:0000256" key="2">
    <source>
        <dbReference type="ARBA" id="ARBA00022963"/>
    </source>
</evidence>
<evidence type="ECO:0000256" key="4">
    <source>
        <dbReference type="PROSITE-ProRule" id="PRU01161"/>
    </source>
</evidence>
<evidence type="ECO:0000256" key="1">
    <source>
        <dbReference type="ARBA" id="ARBA00022801"/>
    </source>
</evidence>
<feature type="short sequence motif" description="DGA/G" evidence="4">
    <location>
        <begin position="274"/>
        <end position="276"/>
    </location>
</feature>
<feature type="signal peptide" evidence="5">
    <location>
        <begin position="1"/>
        <end position="20"/>
    </location>
</feature>
<dbReference type="InterPro" id="IPR050301">
    <property type="entry name" value="NTE"/>
</dbReference>
<evidence type="ECO:0000259" key="6">
    <source>
        <dbReference type="PROSITE" id="PS51635"/>
    </source>
</evidence>
<dbReference type="EMBL" id="QZCH01000003">
    <property type="protein sequence ID" value="RJG49901.1"/>
    <property type="molecule type" value="Genomic_DNA"/>
</dbReference>
<evidence type="ECO:0000256" key="5">
    <source>
        <dbReference type="SAM" id="SignalP"/>
    </source>
</evidence>
<evidence type="ECO:0000313" key="8">
    <source>
        <dbReference type="Proteomes" id="UP000283255"/>
    </source>
</evidence>
<protein>
    <submittedName>
        <fullName evidence="7">Patatin-like phospholipase family protein</fullName>
    </submittedName>
</protein>
<dbReference type="RefSeq" id="WP_119909547.1">
    <property type="nucleotide sequence ID" value="NZ_QZCH01000003.1"/>
</dbReference>
<dbReference type="OrthoDB" id="8541087at2"/>
<evidence type="ECO:0000313" key="7">
    <source>
        <dbReference type="EMBL" id="RJG49901.1"/>
    </source>
</evidence>
<keyword evidence="8" id="KW-1185">Reference proteome</keyword>
<dbReference type="PROSITE" id="PS51635">
    <property type="entry name" value="PNPLA"/>
    <property type="match status" value="1"/>
</dbReference>
<dbReference type="InterPro" id="IPR002641">
    <property type="entry name" value="PNPLA_dom"/>
</dbReference>
<dbReference type="AlphaFoldDB" id="A0A418YI49"/>
<dbReference type="PANTHER" id="PTHR14226:SF78">
    <property type="entry name" value="SLR0060 PROTEIN"/>
    <property type="match status" value="1"/>
</dbReference>
<dbReference type="PANTHER" id="PTHR14226">
    <property type="entry name" value="NEUROPATHY TARGET ESTERASE/SWISS CHEESE D.MELANOGASTER"/>
    <property type="match status" value="1"/>
</dbReference>
<reference evidence="7 8" key="1">
    <citation type="submission" date="2018-09" db="EMBL/GenBank/DDBJ databases">
        <authorList>
            <person name="Wang F."/>
        </authorList>
    </citation>
    <scope>NUCLEOTIDE SEQUENCE [LARGE SCALE GENOMIC DNA]</scope>
    <source>
        <strain evidence="7 8">PLHSC7-2</strain>
    </source>
</reference>
<keyword evidence="5" id="KW-0732">Signal</keyword>
<dbReference type="Proteomes" id="UP000283255">
    <property type="component" value="Unassembled WGS sequence"/>
</dbReference>
<reference evidence="7 8" key="2">
    <citation type="submission" date="2019-01" db="EMBL/GenBank/DDBJ databases">
        <title>Motilimonas pumilus sp. nov., isolated from the gut of sea cucumber (Apostichopus japonicus).</title>
        <authorList>
            <person name="Wang F.-Q."/>
            <person name="Ren L.-H."/>
            <person name="Lin Y.-W."/>
            <person name="Sun G.-H."/>
            <person name="Du Z.-J."/>
            <person name="Zhao J.-X."/>
            <person name="Liu X.-J."/>
            <person name="Liu L.-J."/>
        </authorList>
    </citation>
    <scope>NUCLEOTIDE SEQUENCE [LARGE SCALE GENOMIC DNA]</scope>
    <source>
        <strain evidence="7 8">PLHSC7-2</strain>
    </source>
</reference>
<sequence length="437" mass="48611">MLKPLAILSLAGVLLTGCSAINKPENSEQAVTPSDSHYSVKRIIGKSNNDVSIILSFSGGGTRAAALSYGVLEELHQTPVTINQEQQALVSEVDVISSVSGGSFTSAYYGLYQDKIFTDYKQDFLYQDVRDALMGRLMNPASWFSGLGRTGAAKQYYNEQLFGDATFADIDLSQSPYIIINASDITTGLRFSFIQEYFNLLCSDINDYPIANAVAASAAVPVLFEPIVLNNYDTCQRQSAANQSQSLSYRSQQTMLEINEYENKQKNQYIHLVDGGITDNLGLLAIYDMMELGQLHKHVQIDRPKSEHHVVVISVDASTTPEHGIGQSASLPSLEQTLNSVTDIQLHRYNDATKELFEKSMQRWAQDASNEQVTVVPHFIQVSFANTQDPSKRHKFNQVPTDLVLDKAIIDDIIAEGRQQLKTNPKYQMLLRQLNHQ</sequence>